<feature type="domain" description="HTH araC/xylS-type" evidence="4">
    <location>
        <begin position="222"/>
        <end position="323"/>
    </location>
</feature>
<evidence type="ECO:0000313" key="6">
    <source>
        <dbReference type="Proteomes" id="UP000249185"/>
    </source>
</evidence>
<evidence type="ECO:0000256" key="3">
    <source>
        <dbReference type="ARBA" id="ARBA00023163"/>
    </source>
</evidence>
<dbReference type="AlphaFoldDB" id="A0A2W5NF49"/>
<name>A0A2W5NF49_RHOSU</name>
<dbReference type="PANTHER" id="PTHR46796:SF6">
    <property type="entry name" value="ARAC SUBFAMILY"/>
    <property type="match status" value="1"/>
</dbReference>
<dbReference type="InterPro" id="IPR020449">
    <property type="entry name" value="Tscrpt_reg_AraC-type_HTH"/>
</dbReference>
<dbReference type="EMBL" id="QFPW01000003">
    <property type="protein sequence ID" value="PZQ50829.1"/>
    <property type="molecule type" value="Genomic_DNA"/>
</dbReference>
<dbReference type="InterPro" id="IPR035418">
    <property type="entry name" value="AraC-bd_2"/>
</dbReference>
<evidence type="ECO:0000256" key="1">
    <source>
        <dbReference type="ARBA" id="ARBA00023015"/>
    </source>
</evidence>
<comment type="caution">
    <text evidence="5">The sequence shown here is derived from an EMBL/GenBank/DDBJ whole genome shotgun (WGS) entry which is preliminary data.</text>
</comment>
<evidence type="ECO:0000259" key="4">
    <source>
        <dbReference type="PROSITE" id="PS01124"/>
    </source>
</evidence>
<dbReference type="InterPro" id="IPR018060">
    <property type="entry name" value="HTH_AraC"/>
</dbReference>
<dbReference type="PROSITE" id="PS00041">
    <property type="entry name" value="HTH_ARAC_FAMILY_1"/>
    <property type="match status" value="1"/>
</dbReference>
<organism evidence="5 6">
    <name type="scientific">Rhodovulum sulfidophilum</name>
    <name type="common">Rhodobacter sulfidophilus</name>
    <dbReference type="NCBI Taxonomy" id="35806"/>
    <lineage>
        <taxon>Bacteria</taxon>
        <taxon>Pseudomonadati</taxon>
        <taxon>Pseudomonadota</taxon>
        <taxon>Alphaproteobacteria</taxon>
        <taxon>Rhodobacterales</taxon>
        <taxon>Paracoccaceae</taxon>
        <taxon>Rhodovulum</taxon>
    </lineage>
</organism>
<protein>
    <recommendedName>
        <fullName evidence="4">HTH araC/xylS-type domain-containing protein</fullName>
    </recommendedName>
</protein>
<evidence type="ECO:0000256" key="2">
    <source>
        <dbReference type="ARBA" id="ARBA00023125"/>
    </source>
</evidence>
<keyword evidence="3" id="KW-0804">Transcription</keyword>
<dbReference type="Gene3D" id="1.10.10.60">
    <property type="entry name" value="Homeodomain-like"/>
    <property type="match status" value="1"/>
</dbReference>
<dbReference type="SUPFAM" id="SSF46689">
    <property type="entry name" value="Homeodomain-like"/>
    <property type="match status" value="1"/>
</dbReference>
<dbReference type="InterPro" id="IPR009057">
    <property type="entry name" value="Homeodomain-like_sf"/>
</dbReference>
<gene>
    <name evidence="5" type="ORF">DI556_06855</name>
</gene>
<dbReference type="PRINTS" id="PR00032">
    <property type="entry name" value="HTHARAC"/>
</dbReference>
<evidence type="ECO:0000313" key="5">
    <source>
        <dbReference type="EMBL" id="PZQ50829.1"/>
    </source>
</evidence>
<keyword evidence="1" id="KW-0805">Transcription regulation</keyword>
<proteinExistence type="predicted"/>
<dbReference type="GO" id="GO:0003700">
    <property type="term" value="F:DNA-binding transcription factor activity"/>
    <property type="evidence" value="ECO:0007669"/>
    <property type="project" value="InterPro"/>
</dbReference>
<accession>A0A2W5NF49</accession>
<dbReference type="SMART" id="SM00342">
    <property type="entry name" value="HTH_ARAC"/>
    <property type="match status" value="1"/>
</dbReference>
<sequence>MRERLDEALRLDLSEVPAHRRFRAWSDAFSHAFYDLDAEEMGPVFARGRLEMRDVGPIRLARAQSDPVRWRRRRGQLATSPGGDFYFLPLPVTGQVRISQRDRAVEVTTGTLAVISAIEAYDHHQGSPDMWSIRVPGALLRERVPDVDDLTATGLGARHGAVRLFLDWAIPFARDAGRLDAPGRAVAARVFMDLLALALSAPRAVAAEPARGETSVRIAHRQRVLRFIDAHFTDPELSLAAVSARLGISERYLQRILTERGASLTTLLRARRIDEAKKLLAFPSGRGQPISAIAYSVGFADPAHFSRTFRDAVGESPKAFRDRARAEAAG</sequence>
<dbReference type="Pfam" id="PF14525">
    <property type="entry name" value="AraC_binding_2"/>
    <property type="match status" value="1"/>
</dbReference>
<dbReference type="GO" id="GO:0043565">
    <property type="term" value="F:sequence-specific DNA binding"/>
    <property type="evidence" value="ECO:0007669"/>
    <property type="project" value="InterPro"/>
</dbReference>
<dbReference type="InterPro" id="IPR050204">
    <property type="entry name" value="AraC_XylS_family_regulators"/>
</dbReference>
<keyword evidence="2" id="KW-0238">DNA-binding</keyword>
<dbReference type="InterPro" id="IPR018062">
    <property type="entry name" value="HTH_AraC-typ_CS"/>
</dbReference>
<dbReference type="PANTHER" id="PTHR46796">
    <property type="entry name" value="HTH-TYPE TRANSCRIPTIONAL ACTIVATOR RHAS-RELATED"/>
    <property type="match status" value="1"/>
</dbReference>
<reference evidence="5 6" key="1">
    <citation type="submission" date="2017-08" db="EMBL/GenBank/DDBJ databases">
        <title>Infants hospitalized years apart are colonized by the same room-sourced microbial strains.</title>
        <authorList>
            <person name="Brooks B."/>
            <person name="Olm M.R."/>
            <person name="Firek B.A."/>
            <person name="Baker R."/>
            <person name="Thomas B.C."/>
            <person name="Morowitz M.J."/>
            <person name="Banfield J.F."/>
        </authorList>
    </citation>
    <scope>NUCLEOTIDE SEQUENCE [LARGE SCALE GENOMIC DNA]</scope>
    <source>
        <strain evidence="5">S2_005_002_R2_34</strain>
    </source>
</reference>
<dbReference type="PROSITE" id="PS01124">
    <property type="entry name" value="HTH_ARAC_FAMILY_2"/>
    <property type="match status" value="1"/>
</dbReference>
<dbReference type="Proteomes" id="UP000249185">
    <property type="component" value="Unassembled WGS sequence"/>
</dbReference>
<dbReference type="Pfam" id="PF12833">
    <property type="entry name" value="HTH_18"/>
    <property type="match status" value="1"/>
</dbReference>